<proteinExistence type="predicted"/>
<protein>
    <submittedName>
        <fullName evidence="2">Uncharacterized protein</fullName>
    </submittedName>
</protein>
<comment type="caution">
    <text evidence="2">The sequence shown here is derived from an EMBL/GenBank/DDBJ whole genome shotgun (WGS) entry which is preliminary data.</text>
</comment>
<sequence>TATAIEFYTAANTTTIAGTLAADITGVGASSLFHARGDIQAGGNATIGGALTVTGVATFTDAAGLQMGSPTGGDKGAGTINVATDIYKNDSAYTNPDFVFEKAFLGVLTNAPRGWRLRSLREVKAYAEQWHHLPGVHRDRAMGMFDRSDWIAEKMEEVHLHLFTHEDRIERLEAENQRLKDELTTLRAKFTNVELKLAA</sequence>
<evidence type="ECO:0000256" key="1">
    <source>
        <dbReference type="SAM" id="Coils"/>
    </source>
</evidence>
<accession>A0A0F9JIY4</accession>
<reference evidence="2" key="1">
    <citation type="journal article" date="2015" name="Nature">
        <title>Complex archaea that bridge the gap between prokaryotes and eukaryotes.</title>
        <authorList>
            <person name="Spang A."/>
            <person name="Saw J.H."/>
            <person name="Jorgensen S.L."/>
            <person name="Zaremba-Niedzwiedzka K."/>
            <person name="Martijn J."/>
            <person name="Lind A.E."/>
            <person name="van Eijk R."/>
            <person name="Schleper C."/>
            <person name="Guy L."/>
            <person name="Ettema T.J."/>
        </authorList>
    </citation>
    <scope>NUCLEOTIDE SEQUENCE</scope>
</reference>
<dbReference type="AlphaFoldDB" id="A0A0F9JIY4"/>
<name>A0A0F9JIY4_9ZZZZ</name>
<gene>
    <name evidence="2" type="ORF">LCGC14_1446630</name>
</gene>
<feature type="coiled-coil region" evidence="1">
    <location>
        <begin position="162"/>
        <end position="196"/>
    </location>
</feature>
<organism evidence="2">
    <name type="scientific">marine sediment metagenome</name>
    <dbReference type="NCBI Taxonomy" id="412755"/>
    <lineage>
        <taxon>unclassified sequences</taxon>
        <taxon>metagenomes</taxon>
        <taxon>ecological metagenomes</taxon>
    </lineage>
</organism>
<feature type="non-terminal residue" evidence="2">
    <location>
        <position position="1"/>
    </location>
</feature>
<keyword evidence="1" id="KW-0175">Coiled coil</keyword>
<evidence type="ECO:0000313" key="2">
    <source>
        <dbReference type="EMBL" id="KKM69844.1"/>
    </source>
</evidence>
<dbReference type="EMBL" id="LAZR01009919">
    <property type="protein sequence ID" value="KKM69844.1"/>
    <property type="molecule type" value="Genomic_DNA"/>
</dbReference>